<dbReference type="CDD" id="cd10434">
    <property type="entry name" value="GIY-YIG_UvrC_Cho"/>
    <property type="match status" value="1"/>
</dbReference>
<feature type="domain" description="GIY-YIG" evidence="1">
    <location>
        <begin position="14"/>
        <end position="92"/>
    </location>
</feature>
<dbReference type="Gene3D" id="3.40.1440.10">
    <property type="entry name" value="GIY-YIG endonuclease"/>
    <property type="match status" value="1"/>
</dbReference>
<comment type="caution">
    <text evidence="2">The sequence shown here is derived from an EMBL/GenBank/DDBJ whole genome shotgun (WGS) entry which is preliminary data.</text>
</comment>
<dbReference type="GO" id="GO:0009380">
    <property type="term" value="C:excinuclease repair complex"/>
    <property type="evidence" value="ECO:0007669"/>
    <property type="project" value="TreeGrafter"/>
</dbReference>
<gene>
    <name evidence="2" type="ORF">Voc01_083760</name>
</gene>
<dbReference type="InterPro" id="IPR050066">
    <property type="entry name" value="UvrABC_protein_C"/>
</dbReference>
<sequence length="311" mass="34366">MGSVPRSVVGRLPAGPGVYRFRDARGRVLYIGRATALRHRVGSYWGDLAGRRHLRRMVPQIARIEAVACDSVHEAAWLERNLLERSKPRWNRVAGGAEELMCIRLEHRAGVPHLGAVHWDGVVPADDDVTFGPYLGGTRTRLAVSALDRVLPLWATDERLGGFRRDLARVRGVEAADRDRFLSTAVAVLRRQVAAVEAVRGQLAELRDRAAAGLVFELAGRIQSELEAVDWVTAEQKVTRLAPLDDGEVHGWADGLLVGFRVHGGRLCEWTQRACRLPAARPYLDRTPAAWTAFATRTAELGRHLAEAHTA</sequence>
<dbReference type="Proteomes" id="UP000635606">
    <property type="component" value="Unassembled WGS sequence"/>
</dbReference>
<keyword evidence="3" id="KW-1185">Reference proteome</keyword>
<evidence type="ECO:0000313" key="3">
    <source>
        <dbReference type="Proteomes" id="UP000635606"/>
    </source>
</evidence>
<dbReference type="Pfam" id="PF01541">
    <property type="entry name" value="GIY-YIG"/>
    <property type="match status" value="1"/>
</dbReference>
<organism evidence="2 3">
    <name type="scientific">Virgisporangium ochraceum</name>
    <dbReference type="NCBI Taxonomy" id="65505"/>
    <lineage>
        <taxon>Bacteria</taxon>
        <taxon>Bacillati</taxon>
        <taxon>Actinomycetota</taxon>
        <taxon>Actinomycetes</taxon>
        <taxon>Micromonosporales</taxon>
        <taxon>Micromonosporaceae</taxon>
        <taxon>Virgisporangium</taxon>
    </lineage>
</organism>
<protein>
    <recommendedName>
        <fullName evidence="1">GIY-YIG domain-containing protein</fullName>
    </recommendedName>
</protein>
<evidence type="ECO:0000259" key="1">
    <source>
        <dbReference type="PROSITE" id="PS50164"/>
    </source>
</evidence>
<dbReference type="EMBL" id="BOPH01000115">
    <property type="protein sequence ID" value="GIJ73459.1"/>
    <property type="molecule type" value="Genomic_DNA"/>
</dbReference>
<dbReference type="PROSITE" id="PS50164">
    <property type="entry name" value="GIY_YIG"/>
    <property type="match status" value="1"/>
</dbReference>
<dbReference type="GO" id="GO:0006289">
    <property type="term" value="P:nucleotide-excision repair"/>
    <property type="evidence" value="ECO:0007669"/>
    <property type="project" value="InterPro"/>
</dbReference>
<evidence type="ECO:0000313" key="2">
    <source>
        <dbReference type="EMBL" id="GIJ73459.1"/>
    </source>
</evidence>
<dbReference type="RefSeq" id="WP_203933283.1">
    <property type="nucleotide sequence ID" value="NZ_BOPH01000115.1"/>
</dbReference>
<dbReference type="InterPro" id="IPR000305">
    <property type="entry name" value="GIY-YIG_endonuc"/>
</dbReference>
<dbReference type="AlphaFoldDB" id="A0A8J4A075"/>
<dbReference type="PANTHER" id="PTHR30562">
    <property type="entry name" value="UVRC/OXIDOREDUCTASE"/>
    <property type="match status" value="1"/>
</dbReference>
<dbReference type="SMART" id="SM00465">
    <property type="entry name" value="GIYc"/>
    <property type="match status" value="1"/>
</dbReference>
<accession>A0A8J4A075</accession>
<dbReference type="InterPro" id="IPR035901">
    <property type="entry name" value="GIY-YIG_endonuc_sf"/>
</dbReference>
<proteinExistence type="predicted"/>
<dbReference type="PANTHER" id="PTHR30562:SF1">
    <property type="entry name" value="UVRABC SYSTEM PROTEIN C"/>
    <property type="match status" value="1"/>
</dbReference>
<dbReference type="InterPro" id="IPR047296">
    <property type="entry name" value="GIY-YIG_UvrC_Cho"/>
</dbReference>
<reference evidence="2" key="1">
    <citation type="submission" date="2021-01" db="EMBL/GenBank/DDBJ databases">
        <title>Whole genome shotgun sequence of Virgisporangium ochraceum NBRC 16418.</title>
        <authorList>
            <person name="Komaki H."/>
            <person name="Tamura T."/>
        </authorList>
    </citation>
    <scope>NUCLEOTIDE SEQUENCE</scope>
    <source>
        <strain evidence="2">NBRC 16418</strain>
    </source>
</reference>
<name>A0A8J4A075_9ACTN</name>
<dbReference type="SUPFAM" id="SSF82771">
    <property type="entry name" value="GIY-YIG endonuclease"/>
    <property type="match status" value="1"/>
</dbReference>